<sequence length="1244" mass="129983">MKRWLKWIIGAVAALLLVLALGLLWLLQTESGARFALDRALGATAGKLSIGSSEGKLAGPLVLHQVRWRDAGVDAQVGKVTLDVAILALLSKTAHVENLEASDIVVATATQPPQPASNEPFSLQPPLDIRVDRVLLERIAVSHDSQPVFDADSFSANAWWGSSGLVVKQLALRAKQGEVDLDADLQSFSDYRGNAKGRFRWQLDGTDYAGTLDFGNDGNSPRLSVALAQPIVLTASAASAGGGIALDQRDWDVRVQAPAFDPKLLLKDSTLKSLALDIAGKFSTKRGEFGGTVDIDQRRVLVGPAVYTLDATQLTIESLALRASDVRGELKLSGQVPLGEQAGSADLKLGWTDVLLPAELAGQELASQGQVDFAGNAEKYTVKGQLQLGQPGKPMDIALAVNGSSDIVHLREVRIEQKQQAKAGFLLASGDVLLKPVLGWKLDVQASQLDPGAFAPEWPGALNFTLASEGRSEEKGISATLKLDKLDGSLRQRPVSGTADLKIAPEFVVDGTLALASGQSNLAIQGRGGKNTTDAQIGFSIASLADVLPQAQGRVRGQFQLKGKWPALGLSGNLNGQNLVLEQNRATSLEVNVDVADIGAPRGNLELLATGVTAGGQQFDRVSLDGKGDRSAHELVLNARGDALSAQLQLRGALAGENWSGTLNQLKLALKDQPEWNLDAPASLSWQAGVAKLGDLCLVANGPKLCVAGNQAADGSAQGSYRIERLPLAMLAALASPDATFRLDGEINGEGDVRRSAKGELNGSARIASAQGRIAYPDRPEQALLQYDNLSLSATLAPQQQRITLQAQLSDNGRIDGNIAVDGAEQALSGQIQIALGSISFVELLSAEVVNVKGRVDGRINLSGTVAKPALSGTVGLDGFAAEIPEAGLKLVDGKVGVDIDGAGRIVVSGGVSSGKGRLNVSGNGGLADDAPLEVNIEGQDFLAADIPAAHVIVAPKLSVKRNAQGLYASGEVGMPKADIDLTKLPGGGAAKTSPDVIIVDADKVDSKDALPVTADITLRLGDDVKLKGFGLDGDLKGQLVVVERPGRQTIGRGEIRVGGTYKAYGQDLKIQTGRLLFAGTAIDNPGLDLKAVRELKEVTAGLRVQGTAQVPVLTVFSEPAMEQSEALSYLITGRPLSALKSGEGDLVGAAAQALGSATGDLLAKGIGARLGVDAGVSDNAALGGAALTVGKYLSPKLYLSYGVGIFTPGEVITLRYKLSRMWELEAQNATTENRAGLNYRLEK</sequence>
<dbReference type="PANTHER" id="PTHR36985:SF1">
    <property type="entry name" value="TRANSLOCATION AND ASSEMBLY MODULE SUBUNIT TAMB"/>
    <property type="match status" value="1"/>
</dbReference>
<accession>A0A4R6YTF8</accession>
<keyword evidence="2" id="KW-0812">Transmembrane</keyword>
<name>A0A4R6YTF8_9GAMM</name>
<evidence type="ECO:0000256" key="1">
    <source>
        <dbReference type="ARBA" id="ARBA00004167"/>
    </source>
</evidence>
<reference evidence="6 7" key="1">
    <citation type="submission" date="2019-03" db="EMBL/GenBank/DDBJ databases">
        <title>Genomic Encyclopedia of Type Strains, Phase IV (KMG-IV): sequencing the most valuable type-strain genomes for metagenomic binning, comparative biology and taxonomic classification.</title>
        <authorList>
            <person name="Goeker M."/>
        </authorList>
    </citation>
    <scope>NUCLEOTIDE SEQUENCE [LARGE SCALE GENOMIC DNA]</scope>
    <source>
        <strain evidence="6 7">DSM 21667</strain>
    </source>
</reference>
<dbReference type="Pfam" id="PF04357">
    <property type="entry name" value="TamB"/>
    <property type="match status" value="1"/>
</dbReference>
<dbReference type="GO" id="GO:0097347">
    <property type="term" value="C:TAM protein secretion complex"/>
    <property type="evidence" value="ECO:0007669"/>
    <property type="project" value="TreeGrafter"/>
</dbReference>
<feature type="domain" description="Translocation and assembly module TamB C-terminal" evidence="5">
    <location>
        <begin position="914"/>
        <end position="1243"/>
    </location>
</feature>
<keyword evidence="7" id="KW-1185">Reference proteome</keyword>
<dbReference type="RefSeq" id="WP_133819752.1">
    <property type="nucleotide sequence ID" value="NZ_SNZH01000010.1"/>
</dbReference>
<dbReference type="InterPro" id="IPR007452">
    <property type="entry name" value="TamB_C"/>
</dbReference>
<evidence type="ECO:0000313" key="6">
    <source>
        <dbReference type="EMBL" id="TDR41679.1"/>
    </source>
</evidence>
<dbReference type="Proteomes" id="UP000295293">
    <property type="component" value="Unassembled WGS sequence"/>
</dbReference>
<evidence type="ECO:0000256" key="2">
    <source>
        <dbReference type="ARBA" id="ARBA00022692"/>
    </source>
</evidence>
<keyword evidence="3" id="KW-1133">Transmembrane helix</keyword>
<organism evidence="6 7">
    <name type="scientific">Tahibacter aquaticus</name>
    <dbReference type="NCBI Taxonomy" id="520092"/>
    <lineage>
        <taxon>Bacteria</taxon>
        <taxon>Pseudomonadati</taxon>
        <taxon>Pseudomonadota</taxon>
        <taxon>Gammaproteobacteria</taxon>
        <taxon>Lysobacterales</taxon>
        <taxon>Rhodanobacteraceae</taxon>
        <taxon>Tahibacter</taxon>
    </lineage>
</organism>
<protein>
    <submittedName>
        <fullName evidence="6">Autotransporter secretion inner membrane protein TamB</fullName>
    </submittedName>
</protein>
<gene>
    <name evidence="6" type="ORF">DFR29_110162</name>
</gene>
<dbReference type="GO" id="GO:0005886">
    <property type="term" value="C:plasma membrane"/>
    <property type="evidence" value="ECO:0007669"/>
    <property type="project" value="InterPro"/>
</dbReference>
<dbReference type="GO" id="GO:0009306">
    <property type="term" value="P:protein secretion"/>
    <property type="evidence" value="ECO:0007669"/>
    <property type="project" value="InterPro"/>
</dbReference>
<dbReference type="AlphaFoldDB" id="A0A4R6YTF8"/>
<comment type="subcellular location">
    <subcellularLocation>
        <location evidence="1">Membrane</location>
        <topology evidence="1">Single-pass membrane protein</topology>
    </subcellularLocation>
</comment>
<dbReference type="PANTHER" id="PTHR36985">
    <property type="entry name" value="TRANSLOCATION AND ASSEMBLY MODULE SUBUNIT TAMB"/>
    <property type="match status" value="1"/>
</dbReference>
<proteinExistence type="predicted"/>
<evidence type="ECO:0000256" key="4">
    <source>
        <dbReference type="ARBA" id="ARBA00023136"/>
    </source>
</evidence>
<evidence type="ECO:0000256" key="3">
    <source>
        <dbReference type="ARBA" id="ARBA00022989"/>
    </source>
</evidence>
<comment type="caution">
    <text evidence="6">The sequence shown here is derived from an EMBL/GenBank/DDBJ whole genome shotgun (WGS) entry which is preliminary data.</text>
</comment>
<dbReference type="OrthoDB" id="5555605at2"/>
<keyword evidence="4" id="KW-0472">Membrane</keyword>
<evidence type="ECO:0000313" key="7">
    <source>
        <dbReference type="Proteomes" id="UP000295293"/>
    </source>
</evidence>
<evidence type="ECO:0000259" key="5">
    <source>
        <dbReference type="Pfam" id="PF04357"/>
    </source>
</evidence>
<dbReference type="EMBL" id="SNZH01000010">
    <property type="protein sequence ID" value="TDR41679.1"/>
    <property type="molecule type" value="Genomic_DNA"/>
</dbReference>